<gene>
    <name evidence="2" type="ORF">NAT50_03015</name>
</gene>
<protein>
    <submittedName>
        <fullName evidence="2">PAS domain-containing protein</fullName>
    </submittedName>
</protein>
<dbReference type="Proteomes" id="UP001317191">
    <property type="component" value="Unassembled WGS sequence"/>
</dbReference>
<comment type="caution">
    <text evidence="2">The sequence shown here is derived from an EMBL/GenBank/DDBJ whole genome shotgun (WGS) entry which is preliminary data.</text>
</comment>
<feature type="domain" description="PAS fold-3" evidence="1">
    <location>
        <begin position="7"/>
        <end position="84"/>
    </location>
</feature>
<name>A0ABT0TLT8_9FLAO</name>
<proteinExistence type="predicted"/>
<accession>A0ABT0TLT8</accession>
<evidence type="ECO:0000313" key="2">
    <source>
        <dbReference type="EMBL" id="MCL9808320.1"/>
    </source>
</evidence>
<evidence type="ECO:0000259" key="1">
    <source>
        <dbReference type="Pfam" id="PF08447"/>
    </source>
</evidence>
<evidence type="ECO:0000313" key="3">
    <source>
        <dbReference type="Proteomes" id="UP001317191"/>
    </source>
</evidence>
<dbReference type="SUPFAM" id="SSF55785">
    <property type="entry name" value="PYP-like sensor domain (PAS domain)"/>
    <property type="match status" value="1"/>
</dbReference>
<dbReference type="Gene3D" id="3.30.450.20">
    <property type="entry name" value="PAS domain"/>
    <property type="match status" value="1"/>
</dbReference>
<dbReference type="InterPro" id="IPR035965">
    <property type="entry name" value="PAS-like_dom_sf"/>
</dbReference>
<sequence length="157" mass="18450">MLIKCTFIDVSGYEDYELMSKPHNMIRHPDMPKVIFKYLWDNLKEGNNFHAIIKNMAKSGRYYWVITNFEVVKDKDGTIINYIGKRKAIPDSVIHSHIEPLYRRLLQIENASGLEASEKYLKGFLEEQNKTYMEYITFIMTGNKDKKGFFGNFFGKS</sequence>
<organism evidence="2 3">
    <name type="scientific">Flavobacterium luminosum</name>
    <dbReference type="NCBI Taxonomy" id="2949086"/>
    <lineage>
        <taxon>Bacteria</taxon>
        <taxon>Pseudomonadati</taxon>
        <taxon>Bacteroidota</taxon>
        <taxon>Flavobacteriia</taxon>
        <taxon>Flavobacteriales</taxon>
        <taxon>Flavobacteriaceae</taxon>
        <taxon>Flavobacterium</taxon>
    </lineage>
</organism>
<dbReference type="EMBL" id="JAMLJM010000001">
    <property type="protein sequence ID" value="MCL9808320.1"/>
    <property type="molecule type" value="Genomic_DNA"/>
</dbReference>
<reference evidence="2 3" key="1">
    <citation type="submission" date="2022-05" db="EMBL/GenBank/DDBJ databases">
        <title>Flavobacterium sp., isolated from activated sludge.</title>
        <authorList>
            <person name="Ran Q."/>
        </authorList>
    </citation>
    <scope>NUCLEOTIDE SEQUENCE [LARGE SCALE GENOMIC DNA]</scope>
    <source>
        <strain evidence="2 3">HXWNR70</strain>
    </source>
</reference>
<dbReference type="InterPro" id="IPR013655">
    <property type="entry name" value="PAS_fold_3"/>
</dbReference>
<dbReference type="Pfam" id="PF08447">
    <property type="entry name" value="PAS_3"/>
    <property type="match status" value="1"/>
</dbReference>
<keyword evidence="3" id="KW-1185">Reference proteome</keyword>